<organism evidence="4 5">
    <name type="scientific">Hypsibius exemplaris</name>
    <name type="common">Freshwater tardigrade</name>
    <dbReference type="NCBI Taxonomy" id="2072580"/>
    <lineage>
        <taxon>Eukaryota</taxon>
        <taxon>Metazoa</taxon>
        <taxon>Ecdysozoa</taxon>
        <taxon>Tardigrada</taxon>
        <taxon>Eutardigrada</taxon>
        <taxon>Parachela</taxon>
        <taxon>Hypsibioidea</taxon>
        <taxon>Hypsibiidae</taxon>
        <taxon>Hypsibius</taxon>
    </lineage>
</organism>
<dbReference type="PROSITE" id="PS50238">
    <property type="entry name" value="RHOGAP"/>
    <property type="match status" value="1"/>
</dbReference>
<evidence type="ECO:0000256" key="1">
    <source>
        <dbReference type="SAM" id="Coils"/>
    </source>
</evidence>
<reference evidence="5" key="1">
    <citation type="submission" date="2017-01" db="EMBL/GenBank/DDBJ databases">
        <title>Comparative genomics of anhydrobiosis in the tardigrade Hypsibius dujardini.</title>
        <authorList>
            <person name="Yoshida Y."/>
            <person name="Koutsovoulos G."/>
            <person name="Laetsch D."/>
            <person name="Stevens L."/>
            <person name="Kumar S."/>
            <person name="Horikawa D."/>
            <person name="Ishino K."/>
            <person name="Komine S."/>
            <person name="Tomita M."/>
            <person name="Blaxter M."/>
            <person name="Arakawa K."/>
        </authorList>
    </citation>
    <scope>NUCLEOTIDE SEQUENCE [LARGE SCALE GENOMIC DNA]</scope>
    <source>
        <strain evidence="5">Z151</strain>
    </source>
</reference>
<dbReference type="Gene3D" id="1.20.58.90">
    <property type="match status" value="1"/>
</dbReference>
<dbReference type="Pfam" id="PF00620">
    <property type="entry name" value="RhoGAP"/>
    <property type="match status" value="1"/>
</dbReference>
<feature type="compositionally biased region" description="Basic and acidic residues" evidence="2">
    <location>
        <begin position="115"/>
        <end position="126"/>
    </location>
</feature>
<keyword evidence="1" id="KW-0175">Coiled coil</keyword>
<keyword evidence="5" id="KW-1185">Reference proteome</keyword>
<dbReference type="AlphaFoldDB" id="A0A1W0XEZ2"/>
<evidence type="ECO:0000313" key="4">
    <source>
        <dbReference type="EMBL" id="OQV26044.1"/>
    </source>
</evidence>
<dbReference type="PANTHER" id="PTHR12783:SF5">
    <property type="entry name" value="RALA-BINDING PROTEIN 1"/>
    <property type="match status" value="1"/>
</dbReference>
<dbReference type="Proteomes" id="UP000192578">
    <property type="component" value="Unassembled WGS sequence"/>
</dbReference>
<protein>
    <submittedName>
        <fullName evidence="4">RalA-binding protein 1-A</fullName>
    </submittedName>
</protein>
<dbReference type="GO" id="GO:0005096">
    <property type="term" value="F:GTPase activator activity"/>
    <property type="evidence" value="ECO:0007669"/>
    <property type="project" value="InterPro"/>
</dbReference>
<feature type="region of interest" description="Disordered" evidence="2">
    <location>
        <begin position="1"/>
        <end position="138"/>
    </location>
</feature>
<name>A0A1W0XEZ2_HYPEX</name>
<evidence type="ECO:0000259" key="3">
    <source>
        <dbReference type="PROSITE" id="PS50238"/>
    </source>
</evidence>
<feature type="compositionally biased region" description="Basic and acidic residues" evidence="2">
    <location>
        <begin position="77"/>
        <end position="104"/>
    </location>
</feature>
<dbReference type="PANTHER" id="PTHR12783">
    <property type="entry name" value="RALA BINDING PROTEIN 1 RALBP1"/>
    <property type="match status" value="1"/>
</dbReference>
<dbReference type="GO" id="GO:0007264">
    <property type="term" value="P:small GTPase-mediated signal transduction"/>
    <property type="evidence" value="ECO:0007669"/>
    <property type="project" value="InterPro"/>
</dbReference>
<proteinExistence type="predicted"/>
<evidence type="ECO:0000256" key="2">
    <source>
        <dbReference type="SAM" id="MobiDB-lite"/>
    </source>
</evidence>
<feature type="compositionally biased region" description="Polar residues" evidence="2">
    <location>
        <begin position="49"/>
        <end position="61"/>
    </location>
</feature>
<dbReference type="SMART" id="SM00324">
    <property type="entry name" value="RhoGAP"/>
    <property type="match status" value="1"/>
</dbReference>
<accession>A0A1W0XEZ2</accession>
<dbReference type="Gene3D" id="1.10.555.10">
    <property type="entry name" value="Rho GTPase activation protein"/>
    <property type="match status" value="1"/>
</dbReference>
<dbReference type="GO" id="GO:0031267">
    <property type="term" value="F:small GTPase binding"/>
    <property type="evidence" value="ECO:0007669"/>
    <property type="project" value="InterPro"/>
</dbReference>
<dbReference type="InterPro" id="IPR008936">
    <property type="entry name" value="Rho_GTPase_activation_prot"/>
</dbReference>
<feature type="compositionally biased region" description="Basic and acidic residues" evidence="2">
    <location>
        <begin position="1"/>
        <end position="15"/>
    </location>
</feature>
<sequence length="595" mass="67027">MERGGAQEASADAHHGSYGFAKTKKKEKGYKSVGLVSSEDEDDAALMIGNSSGPSSIQSAVKSKSKPAFRLKKKKSFKDMSKGGDHLSHQHHSEKSVDELVERTKVKHKSNTNPFDDRPGGADPKRRSQLARALSKEEPESQIFGIPLQKALQIDKCPDGIEVPAFFRVCVNYIEDNGLDWVGVYRTSGSQSRIQELKRHFNRGDRVRLNDYDVPTVADVMKLFIRELPDRLIPEEILPDLEEAIDLPDLGKRADAVAKVLTRLDSCSRTFLGWIFVHMSHVVERQEQNKMSVRNVALVLEPTLKIQSNKVLNFLLTQAYDVFSDVKITKQGAAPPQNAVTNEALTQLREDLTKKEVMLNHLHHEIKQGKASKRKEEQLWDVQRQVTQLKRKIRTLERMTTVTLQTEDVSLRDGVRPAAMSEQILKPQPVTVTTARLHQTQIPSASDVATVEEKYLGLLNEKKDEILSTAAPAVTEEQHGEMVRELVHQIHLYDALQGHNKHLRDKIRNESDALARTCEEINNLPHQLPVYVDEDSLDKEQLVKEFHELMGKYQANKTMTNELNDAICSETSGWIGVVAELNARKARNCTRGSAV</sequence>
<evidence type="ECO:0000313" key="5">
    <source>
        <dbReference type="Proteomes" id="UP000192578"/>
    </source>
</evidence>
<dbReference type="EMBL" id="MTYJ01000001">
    <property type="protein sequence ID" value="OQV26044.1"/>
    <property type="molecule type" value="Genomic_DNA"/>
</dbReference>
<feature type="domain" description="Rho-GAP" evidence="3">
    <location>
        <begin position="146"/>
        <end position="353"/>
    </location>
</feature>
<comment type="caution">
    <text evidence="4">The sequence shown here is derived from an EMBL/GenBank/DDBJ whole genome shotgun (WGS) entry which is preliminary data.</text>
</comment>
<feature type="coiled-coil region" evidence="1">
    <location>
        <begin position="372"/>
        <end position="399"/>
    </location>
</feature>
<dbReference type="InterPro" id="IPR039767">
    <property type="entry name" value="RALBP1"/>
</dbReference>
<dbReference type="SUPFAM" id="SSF48350">
    <property type="entry name" value="GTPase activation domain, GAP"/>
    <property type="match status" value="1"/>
</dbReference>
<gene>
    <name evidence="4" type="ORF">BV898_00174</name>
</gene>
<dbReference type="InterPro" id="IPR000198">
    <property type="entry name" value="RhoGAP_dom"/>
</dbReference>
<dbReference type="OrthoDB" id="10033734at2759"/>
<feature type="compositionally biased region" description="Basic residues" evidence="2">
    <location>
        <begin position="63"/>
        <end position="76"/>
    </location>
</feature>